<dbReference type="InterPro" id="IPR003593">
    <property type="entry name" value="AAA+_ATPase"/>
</dbReference>
<keyword evidence="10" id="KW-0378">Hydrolase</keyword>
<dbReference type="InterPro" id="IPR003439">
    <property type="entry name" value="ABC_transporter-like_ATP-bd"/>
</dbReference>
<dbReference type="AlphaFoldDB" id="A0A1S8CZ28"/>
<proteinExistence type="inferred from homology"/>
<evidence type="ECO:0000256" key="7">
    <source>
        <dbReference type="ARBA" id="ARBA00023136"/>
    </source>
</evidence>
<dbReference type="GO" id="GO:0016887">
    <property type="term" value="F:ATP hydrolysis activity"/>
    <property type="evidence" value="ECO:0007669"/>
    <property type="project" value="InterPro"/>
</dbReference>
<dbReference type="Gene3D" id="3.40.50.300">
    <property type="entry name" value="P-loop containing nucleotide triphosphate hydrolases"/>
    <property type="match status" value="1"/>
</dbReference>
<sequence length="378" mass="40106">MPGVLISGVTKSFGGSPILFGVSLEMAKGEFIALVGPSGCGKSTLMRIAAGIEQPDQGRIEIAGRDVTRRRAAERDVAMVFQSYALYPHLTAAQNIAVPLAMRRLNGWQRAPFLGRFLPGTAAVRQGIQADVQKAGRALGLAGLLDRKPGQLSGGQRQRVALARAMVRQPKLFLMDEPLSNLDASLRVQTRREIVEIHRRSGAATLYVTHDQSEALTMADRVAVMLGGRILQVATPEAIYNDPADLRVATFIGSPRINTLPAEADADGVVRVAGLAIGLRAMPGPLTLAVRPEDLHLASNGLPARVEAMEFLGESLLLHLRHPESGSALVLRLPPEGRSGIPGDGQAFLGFDAGKALLFDAAGRRCPSAALGAELAHV</sequence>
<evidence type="ECO:0000313" key="12">
    <source>
        <dbReference type="Proteomes" id="UP000254919"/>
    </source>
</evidence>
<keyword evidence="6" id="KW-1278">Translocase</keyword>
<evidence type="ECO:0000313" key="10">
    <source>
        <dbReference type="EMBL" id="SUE95099.1"/>
    </source>
</evidence>
<dbReference type="PANTHER" id="PTHR43875:SF15">
    <property type="entry name" value="TREHALOSE IMPORT ATP-BINDING PROTEIN SUGC"/>
    <property type="match status" value="1"/>
</dbReference>
<evidence type="ECO:0000256" key="5">
    <source>
        <dbReference type="ARBA" id="ARBA00022840"/>
    </source>
</evidence>
<dbReference type="InterPro" id="IPR047641">
    <property type="entry name" value="ABC_transpr_MalK/UgpC-like"/>
</dbReference>
<dbReference type="Gene3D" id="2.40.50.140">
    <property type="entry name" value="Nucleic acid-binding proteins"/>
    <property type="match status" value="1"/>
</dbReference>
<keyword evidence="5 9" id="KW-0067">ATP-binding</keyword>
<dbReference type="SUPFAM" id="SSF50331">
    <property type="entry name" value="MOP-like"/>
    <property type="match status" value="1"/>
</dbReference>
<keyword evidence="11" id="KW-1185">Reference proteome</keyword>
<dbReference type="InterPro" id="IPR027417">
    <property type="entry name" value="P-loop_NTPase"/>
</dbReference>
<dbReference type="EC" id="3.6.3.20" evidence="10"/>
<organism evidence="9 11">
    <name type="scientific">Roseomonas mucosa</name>
    <dbReference type="NCBI Taxonomy" id="207340"/>
    <lineage>
        <taxon>Bacteria</taxon>
        <taxon>Pseudomonadati</taxon>
        <taxon>Pseudomonadota</taxon>
        <taxon>Alphaproteobacteria</taxon>
        <taxon>Acetobacterales</taxon>
        <taxon>Roseomonadaceae</taxon>
        <taxon>Roseomonas</taxon>
    </lineage>
</organism>
<dbReference type="InterPro" id="IPR017871">
    <property type="entry name" value="ABC_transporter-like_CS"/>
</dbReference>
<keyword evidence="7" id="KW-0472">Membrane</keyword>
<evidence type="ECO:0000256" key="4">
    <source>
        <dbReference type="ARBA" id="ARBA00022741"/>
    </source>
</evidence>
<dbReference type="Pfam" id="PF08402">
    <property type="entry name" value="TOBE_2"/>
    <property type="match status" value="1"/>
</dbReference>
<keyword evidence="3" id="KW-1003">Cell membrane</keyword>
<keyword evidence="4" id="KW-0547">Nucleotide-binding</keyword>
<comment type="similarity">
    <text evidence="1">Belongs to the ABC transporter superfamily.</text>
</comment>
<dbReference type="SUPFAM" id="SSF52540">
    <property type="entry name" value="P-loop containing nucleoside triphosphate hydrolases"/>
    <property type="match status" value="1"/>
</dbReference>
<dbReference type="RefSeq" id="WP_019463328.1">
    <property type="nucleotide sequence ID" value="NZ_AP031463.1"/>
</dbReference>
<dbReference type="Pfam" id="PF00005">
    <property type="entry name" value="ABC_tran"/>
    <property type="match status" value="1"/>
</dbReference>
<dbReference type="SMART" id="SM00382">
    <property type="entry name" value="AAA"/>
    <property type="match status" value="1"/>
</dbReference>
<dbReference type="Proteomes" id="UP000254919">
    <property type="component" value="Unassembled WGS sequence"/>
</dbReference>
<evidence type="ECO:0000259" key="8">
    <source>
        <dbReference type="PROSITE" id="PS50893"/>
    </source>
</evidence>
<evidence type="ECO:0000256" key="2">
    <source>
        <dbReference type="ARBA" id="ARBA00022448"/>
    </source>
</evidence>
<dbReference type="FunFam" id="3.40.50.300:FF:000042">
    <property type="entry name" value="Maltose/maltodextrin ABC transporter, ATP-binding protein"/>
    <property type="match status" value="1"/>
</dbReference>
<evidence type="ECO:0000256" key="1">
    <source>
        <dbReference type="ARBA" id="ARBA00005417"/>
    </source>
</evidence>
<accession>A0A1S8CZ28</accession>
<dbReference type="EMBL" id="LLWF02000138">
    <property type="protein sequence ID" value="ONH81306.1"/>
    <property type="molecule type" value="Genomic_DNA"/>
</dbReference>
<dbReference type="OrthoDB" id="394852at2"/>
<dbReference type="PANTHER" id="PTHR43875">
    <property type="entry name" value="MALTODEXTRIN IMPORT ATP-BINDING PROTEIN MSMX"/>
    <property type="match status" value="1"/>
</dbReference>
<dbReference type="InterPro" id="IPR012340">
    <property type="entry name" value="NA-bd_OB-fold"/>
</dbReference>
<dbReference type="STRING" id="207340.APZ41_020555"/>
<dbReference type="GO" id="GO:0055052">
    <property type="term" value="C:ATP-binding cassette (ABC) transporter complex, substrate-binding subunit-containing"/>
    <property type="evidence" value="ECO:0007669"/>
    <property type="project" value="TreeGrafter"/>
</dbReference>
<gene>
    <name evidence="10" type="primary">ugpC_2</name>
    <name evidence="9" type="ORF">APZ41_020555</name>
    <name evidence="10" type="ORF">NCTC13291_03982</name>
</gene>
<name>A0A1S8CZ28_9PROT</name>
<keyword evidence="2" id="KW-0813">Transport</keyword>
<dbReference type="EMBL" id="UGVN01000002">
    <property type="protein sequence ID" value="SUE95099.1"/>
    <property type="molecule type" value="Genomic_DNA"/>
</dbReference>
<dbReference type="Gene3D" id="2.40.50.100">
    <property type="match status" value="1"/>
</dbReference>
<evidence type="ECO:0000313" key="11">
    <source>
        <dbReference type="Proteomes" id="UP000054844"/>
    </source>
</evidence>
<dbReference type="InterPro" id="IPR013611">
    <property type="entry name" value="Transp-assoc_OB_typ2"/>
</dbReference>
<dbReference type="GO" id="GO:0005524">
    <property type="term" value="F:ATP binding"/>
    <property type="evidence" value="ECO:0007669"/>
    <property type="project" value="UniProtKB-KW"/>
</dbReference>
<dbReference type="InterPro" id="IPR008995">
    <property type="entry name" value="Mo/tungstate-bd_C_term_dom"/>
</dbReference>
<evidence type="ECO:0000256" key="3">
    <source>
        <dbReference type="ARBA" id="ARBA00022475"/>
    </source>
</evidence>
<dbReference type="GO" id="GO:0140359">
    <property type="term" value="F:ABC-type transporter activity"/>
    <property type="evidence" value="ECO:0007669"/>
    <property type="project" value="UniProtKB-ARBA"/>
</dbReference>
<feature type="domain" description="ABC transporter" evidence="8">
    <location>
        <begin position="4"/>
        <end position="252"/>
    </location>
</feature>
<reference evidence="9 11" key="1">
    <citation type="submission" date="2016-12" db="EMBL/GenBank/DDBJ databases">
        <title>Draft genome sequence of Roseomonas mucosa strain AU37, isolated from a peripheral intravenous catheter.</title>
        <authorList>
            <person name="Choudhury M.A."/>
            <person name="Sidjabat H.E."/>
            <person name="Wailan A.M."/>
            <person name="Zhang L."/>
            <person name="Marsh N.M."/>
            <person name="Rickard C.M."/>
            <person name="Davies M."/>
            <person name="Mcmillan D.J."/>
        </authorList>
    </citation>
    <scope>NUCLEOTIDE SEQUENCE [LARGE SCALE GENOMIC DNA]</scope>
    <source>
        <strain evidence="9 11">SAVE376</strain>
    </source>
</reference>
<protein>
    <submittedName>
        <fullName evidence="9">Glycerol-3-phosphate ABC transporter ATP-binding protein</fullName>
    </submittedName>
    <submittedName>
        <fullName evidence="10">sn-glycerol-3-phosphate import ATP-binding protein UgpC</fullName>
        <ecNumber evidence="10">3.6.3.20</ecNumber>
    </submittedName>
</protein>
<reference evidence="10 12" key="2">
    <citation type="submission" date="2018-06" db="EMBL/GenBank/DDBJ databases">
        <authorList>
            <consortium name="Pathogen Informatics"/>
            <person name="Doyle S."/>
        </authorList>
    </citation>
    <scope>NUCLEOTIDE SEQUENCE [LARGE SCALE GENOMIC DNA]</scope>
    <source>
        <strain evidence="10 12">NCTC13291</strain>
    </source>
</reference>
<dbReference type="Proteomes" id="UP000054844">
    <property type="component" value="Unassembled WGS sequence"/>
</dbReference>
<dbReference type="GeneID" id="99631637"/>
<dbReference type="PROSITE" id="PS00211">
    <property type="entry name" value="ABC_TRANSPORTER_1"/>
    <property type="match status" value="1"/>
</dbReference>
<dbReference type="PROSITE" id="PS50893">
    <property type="entry name" value="ABC_TRANSPORTER_2"/>
    <property type="match status" value="1"/>
</dbReference>
<evidence type="ECO:0000313" key="9">
    <source>
        <dbReference type="EMBL" id="ONH81306.1"/>
    </source>
</evidence>
<evidence type="ECO:0000256" key="6">
    <source>
        <dbReference type="ARBA" id="ARBA00022967"/>
    </source>
</evidence>